<feature type="transmembrane region" description="Helical" evidence="1">
    <location>
        <begin position="134"/>
        <end position="154"/>
    </location>
</feature>
<proteinExistence type="predicted"/>
<keyword evidence="1" id="KW-0472">Membrane</keyword>
<dbReference type="Proteomes" id="UP001201020">
    <property type="component" value="Chromosome"/>
</dbReference>
<dbReference type="EMBL" id="CP084166">
    <property type="protein sequence ID" value="UJG41552.1"/>
    <property type="molecule type" value="Genomic_DNA"/>
</dbReference>
<organism evidence="2">
    <name type="scientific">Candidatus Heimdallarchaeum aukensis</name>
    <dbReference type="NCBI Taxonomy" id="2876573"/>
    <lineage>
        <taxon>Archaea</taxon>
        <taxon>Promethearchaeati</taxon>
        <taxon>Candidatus Heimdallarchaeota</taxon>
        <taxon>Candidatus Heimdallarchaeia (ex Rinke et al. 2021) (nom. nud.)</taxon>
        <taxon>Candidatus Heimdallarchaeales</taxon>
        <taxon>Candidatus Heimdallarchaeaceae</taxon>
        <taxon>Candidatus Heimdallarchaeum</taxon>
    </lineage>
</organism>
<sequence>MTYNRKLSSLRNFFLSINHERFVKICNIILFSFGVIFGTILRMDYFGGWSLANNLDTLVFKNSVLYSLHPFRVLWILLRVTIMILSFSFAIIFYYQMKRDWINSIINILSFFIVSLLMSIFIIIFRHIKIDASTLFTYIGIFLVIIIAIFNHYFPFTSLFNKTKT</sequence>
<feature type="transmembrane region" description="Helical" evidence="1">
    <location>
        <begin position="107"/>
        <end position="128"/>
    </location>
</feature>
<feature type="transmembrane region" description="Helical" evidence="1">
    <location>
        <begin position="73"/>
        <end position="95"/>
    </location>
</feature>
<reference evidence="2" key="1">
    <citation type="journal article" date="2022" name="Nat. Microbiol.">
        <title>Unique mobile elements and scalable gene flow at the prokaryote-eukaryote boundary revealed by circularized Asgard archaea genomes.</title>
        <authorList>
            <person name="Wu F."/>
            <person name="Speth D.R."/>
            <person name="Philosof A."/>
            <person name="Cremiere A."/>
            <person name="Narayanan A."/>
            <person name="Barco R.A."/>
            <person name="Connon S.A."/>
            <person name="Amend J.P."/>
            <person name="Antoshechkin I.A."/>
            <person name="Orphan V.J."/>
        </authorList>
    </citation>
    <scope>NUCLEOTIDE SEQUENCE</scope>
    <source>
        <strain evidence="2">PM71</strain>
    </source>
</reference>
<dbReference type="AlphaFoldDB" id="A0A9Y1BMK8"/>
<accession>A0A9Y1BMK8</accession>
<keyword evidence="1" id="KW-1133">Transmembrane helix</keyword>
<evidence type="ECO:0000256" key="1">
    <source>
        <dbReference type="SAM" id="Phobius"/>
    </source>
</evidence>
<keyword evidence="1" id="KW-0812">Transmembrane</keyword>
<gene>
    <name evidence="2" type="ORF">K9W45_03575</name>
</gene>
<feature type="transmembrane region" description="Helical" evidence="1">
    <location>
        <begin position="21"/>
        <end position="41"/>
    </location>
</feature>
<protein>
    <submittedName>
        <fullName evidence="2">Uncharacterized protein</fullName>
    </submittedName>
</protein>
<name>A0A9Y1BMK8_9ARCH</name>
<evidence type="ECO:0000313" key="2">
    <source>
        <dbReference type="EMBL" id="UJG41552.1"/>
    </source>
</evidence>